<feature type="region of interest" description="Disordered" evidence="1">
    <location>
        <begin position="120"/>
        <end position="145"/>
    </location>
</feature>
<comment type="caution">
    <text evidence="2">The sequence shown here is derived from an EMBL/GenBank/DDBJ whole genome shotgun (WGS) entry which is preliminary data.</text>
</comment>
<gene>
    <name evidence="2" type="ORF">UV10_C0022G0007</name>
</gene>
<evidence type="ECO:0000256" key="1">
    <source>
        <dbReference type="SAM" id="MobiDB-lite"/>
    </source>
</evidence>
<sequence>MEVNFNKFSVKIKKELKTTSGFDNEKFWPVFMVSLALLLMVSFGPDLIEFAQAATGSVALNVTIASTLTFNMDATTKAFAALTPGTPVQATSLLWITTNNAIGHNTTIARASTTATLSSGAQTISDNPSGNNWTAPAATSTTTGPSATWANGTTQGLGFRVVVSGTDIGTGASTTCGAATGWWGATDDGAAKFSGVSTSSSAQKIADCNQYLSGGGGQTVVYKLDTPTTQAAGTYTSSPITYTVLAN</sequence>
<evidence type="ECO:0000313" key="3">
    <source>
        <dbReference type="Proteomes" id="UP000034951"/>
    </source>
</evidence>
<name>A0A0G1BGN3_9BACT</name>
<dbReference type="EMBL" id="LCDE01000022">
    <property type="protein sequence ID" value="KKS45486.1"/>
    <property type="molecule type" value="Genomic_DNA"/>
</dbReference>
<accession>A0A0G1BGN3</accession>
<dbReference type="AlphaFoldDB" id="A0A0G1BGN3"/>
<evidence type="ECO:0000313" key="2">
    <source>
        <dbReference type="EMBL" id="KKS45486.1"/>
    </source>
</evidence>
<dbReference type="Proteomes" id="UP000034951">
    <property type="component" value="Unassembled WGS sequence"/>
</dbReference>
<protein>
    <submittedName>
        <fullName evidence="2">Uncharacterized protein</fullName>
    </submittedName>
</protein>
<feature type="compositionally biased region" description="Low complexity" evidence="1">
    <location>
        <begin position="133"/>
        <end position="145"/>
    </location>
</feature>
<proteinExistence type="predicted"/>
<feature type="compositionally biased region" description="Polar residues" evidence="1">
    <location>
        <begin position="120"/>
        <end position="132"/>
    </location>
</feature>
<reference evidence="2 3" key="1">
    <citation type="journal article" date="2015" name="Nature">
        <title>rRNA introns, odd ribosomes, and small enigmatic genomes across a large radiation of phyla.</title>
        <authorList>
            <person name="Brown C.T."/>
            <person name="Hug L.A."/>
            <person name="Thomas B.C."/>
            <person name="Sharon I."/>
            <person name="Castelle C.J."/>
            <person name="Singh A."/>
            <person name="Wilkins M.J."/>
            <person name="Williams K.H."/>
            <person name="Banfield J.F."/>
        </authorList>
    </citation>
    <scope>NUCLEOTIDE SEQUENCE [LARGE SCALE GENOMIC DNA]</scope>
</reference>
<organism evidence="2 3">
    <name type="scientific">Candidatus Azambacteria bacterium GW2011_GWA1_42_19</name>
    <dbReference type="NCBI Taxonomy" id="1618609"/>
    <lineage>
        <taxon>Bacteria</taxon>
        <taxon>Candidatus Azamiibacteriota</taxon>
    </lineage>
</organism>